<dbReference type="RefSeq" id="WP_183472457.1">
    <property type="nucleotide sequence ID" value="NZ_JACIBX010000006.1"/>
</dbReference>
<feature type="transmembrane region" description="Helical" evidence="1">
    <location>
        <begin position="46"/>
        <end position="64"/>
    </location>
</feature>
<dbReference type="EMBL" id="JACIBX010000006">
    <property type="protein sequence ID" value="MBB3712398.1"/>
    <property type="molecule type" value="Genomic_DNA"/>
</dbReference>
<evidence type="ECO:0000313" key="2">
    <source>
        <dbReference type="EMBL" id="MBB3712398.1"/>
    </source>
</evidence>
<accession>A0ABR6HPD2</accession>
<gene>
    <name evidence="2" type="ORF">FHS00_001980</name>
</gene>
<keyword evidence="1" id="KW-0812">Transmembrane</keyword>
<protein>
    <recommendedName>
        <fullName evidence="4">Uma2 family endonuclease</fullName>
    </recommendedName>
</protein>
<evidence type="ECO:0000256" key="1">
    <source>
        <dbReference type="SAM" id="Phobius"/>
    </source>
</evidence>
<evidence type="ECO:0008006" key="4">
    <source>
        <dbReference type="Google" id="ProtNLM"/>
    </source>
</evidence>
<evidence type="ECO:0000313" key="3">
    <source>
        <dbReference type="Proteomes" id="UP000576152"/>
    </source>
</evidence>
<reference evidence="2 3" key="1">
    <citation type="submission" date="2020-08" db="EMBL/GenBank/DDBJ databases">
        <title>Genomic Encyclopedia of Type Strains, Phase III (KMG-III): the genomes of soil and plant-associated and newly described type strains.</title>
        <authorList>
            <person name="Whitman W."/>
        </authorList>
    </citation>
    <scope>NUCLEOTIDE SEQUENCE [LARGE SCALE GENOMIC DNA]</scope>
    <source>
        <strain evidence="2 3">CECT 8572</strain>
    </source>
</reference>
<name>A0ABR6HPD2_9RHOB</name>
<organism evidence="2 3">
    <name type="scientific">Limimaricola variabilis</name>
    <dbReference type="NCBI Taxonomy" id="1492771"/>
    <lineage>
        <taxon>Bacteria</taxon>
        <taxon>Pseudomonadati</taxon>
        <taxon>Pseudomonadota</taxon>
        <taxon>Alphaproteobacteria</taxon>
        <taxon>Rhodobacterales</taxon>
        <taxon>Paracoccaceae</taxon>
        <taxon>Limimaricola</taxon>
    </lineage>
</organism>
<keyword evidence="1" id="KW-0472">Membrane</keyword>
<comment type="caution">
    <text evidence="2">The sequence shown here is derived from an EMBL/GenBank/DDBJ whole genome shotgun (WGS) entry which is preliminary data.</text>
</comment>
<keyword evidence="1" id="KW-1133">Transmembrane helix</keyword>
<dbReference type="Proteomes" id="UP000576152">
    <property type="component" value="Unassembled WGS sequence"/>
</dbReference>
<proteinExistence type="predicted"/>
<sequence length="116" mass="12334">MTCVSPSFETRLRKIDCQQRRTAGEPECYVLEDDLVVVMPRREGNAALAALILVILPIMSALGAKSLLMARLDAVALGEMLSRLDGSGPFGRAVAWALQPDVLTGLLARGLAGLLG</sequence>
<keyword evidence="3" id="KW-1185">Reference proteome</keyword>